<feature type="compositionally biased region" description="Basic and acidic residues" evidence="1">
    <location>
        <begin position="452"/>
        <end position="462"/>
    </location>
</feature>
<proteinExistence type="predicted"/>
<evidence type="ECO:0000256" key="1">
    <source>
        <dbReference type="SAM" id="MobiDB-lite"/>
    </source>
</evidence>
<dbReference type="GO" id="GO:0005737">
    <property type="term" value="C:cytoplasm"/>
    <property type="evidence" value="ECO:0000318"/>
    <property type="project" value="GO_Central"/>
</dbReference>
<evidence type="ECO:0000313" key="3">
    <source>
        <dbReference type="Proteomes" id="UP000001940"/>
    </source>
</evidence>
<feature type="compositionally biased region" description="Basic and acidic residues" evidence="1">
    <location>
        <begin position="31"/>
        <end position="47"/>
    </location>
</feature>
<feature type="compositionally biased region" description="Basic and acidic residues" evidence="1">
    <location>
        <begin position="526"/>
        <end position="537"/>
    </location>
</feature>
<feature type="region of interest" description="Disordered" evidence="1">
    <location>
        <begin position="1"/>
        <end position="71"/>
    </location>
</feature>
<dbReference type="GO" id="GO:0031267">
    <property type="term" value="F:small GTPase binding"/>
    <property type="evidence" value="ECO:0000318"/>
    <property type="project" value="GO_Central"/>
</dbReference>
<reference evidence="2 3" key="1">
    <citation type="journal article" date="1998" name="Science">
        <title>Genome sequence of the nematode C. elegans: a platform for investigating biology.</title>
        <authorList>
            <consortium name="The C. elegans sequencing consortium"/>
            <person name="Sulson J.E."/>
            <person name="Waterston R."/>
        </authorList>
    </citation>
    <scope>NUCLEOTIDE SEQUENCE [LARGE SCALE GENOMIC DNA]</scope>
    <source>
        <strain evidence="2 3">Bristol N2</strain>
    </source>
</reference>
<evidence type="ECO:0000313" key="4">
    <source>
        <dbReference type="WormBase" id="T10D4.6"/>
    </source>
</evidence>
<dbReference type="EMBL" id="BX284602">
    <property type="protein sequence ID" value="CCD73594.1"/>
    <property type="molecule type" value="Genomic_DNA"/>
</dbReference>
<evidence type="ECO:0000313" key="2">
    <source>
        <dbReference type="EMBL" id="CCD73594.1"/>
    </source>
</evidence>
<name>H2L0L1_CAEEL</name>
<sequence length="777" mass="87598">MPKKSSTSCQARRKAQAQTSVETVAKRRGRPAKEKKQPVPKKAEPAKASKPRARKSATGNKSEKPQASVAEQAGISQIPQLQHNNEVIGIEAPTTSAAPSRAQIPEVPVVEHIERHKVAAYLNRTYLNRRRLRLLPIDTHEITKIAKKCRVSVRELNIYFGARMRLTQLGYGLTLVEEKFEYECEATQKLLLQSYREDSMVPDHERLSNLVERTNWRSGQICRWFLDHKYSTNQCTYALAELEQGWKDCDPPINWEKVFLESEDLRKMFTQLLAQKRLCTELELRLITKNRSRIADLVTFYHIQRDQKRQYEEKFAEEELDKIPFEVKKNLNIYFHYIIGRRTTDNQKIEDFIQTSNVNIASQVLELYFKRRKQTMEGVLPERMKTPRESRLVKNEVEDAPTPSEIIRRAMEEATSWDPPENMATEEGSDPSPPRVYTPMEIEQESPALEDWGCREGSERSENLPSTSAIPMDTAPAPPASESARSSPAMEPATEEETSGSSDPSPSTSDLCSSMHACDSPATPESENRVSEERSESSRSLPPTVAVCPATETGEDPHASSDPSPSTSDLRSSMDADPATEKRATEERSESSRSLPPTVDVSSPPPVASSSCSPYPALLASADASPQVPAWASARSSISRSTPVGRNIQAHLQPKLEPVDDEIRFLGFKSASTPQKVEHKELKPASKKLHTPPSGSLDWKTWTKPDVIAWAKQFLDQKYWDTISLSDMSGRDLAEIVLGGREVSRKLYWDFQYFEALRVELHAVMNVFNGFELETDV</sequence>
<feature type="region of interest" description="Disordered" evidence="1">
    <location>
        <begin position="413"/>
        <end position="612"/>
    </location>
</feature>
<organism evidence="2 3">
    <name type="scientific">Caenorhabditis elegans</name>
    <dbReference type="NCBI Taxonomy" id="6239"/>
    <lineage>
        <taxon>Eukaryota</taxon>
        <taxon>Metazoa</taxon>
        <taxon>Ecdysozoa</taxon>
        <taxon>Nematoda</taxon>
        <taxon>Chromadorea</taxon>
        <taxon>Rhabditida</taxon>
        <taxon>Rhabditina</taxon>
        <taxon>Rhabditomorpha</taxon>
        <taxon>Rhabditoidea</taxon>
        <taxon>Rhabditidae</taxon>
        <taxon>Peloderinae</taxon>
        <taxon>Caenorhabditis</taxon>
    </lineage>
</organism>
<dbReference type="Proteomes" id="UP000001940">
    <property type="component" value="Chromosome II"/>
</dbReference>
<feature type="compositionally biased region" description="Low complexity" evidence="1">
    <location>
        <begin position="592"/>
        <end position="612"/>
    </location>
</feature>
<dbReference type="CTD" id="173659"/>
<feature type="compositionally biased region" description="Polar residues" evidence="1">
    <location>
        <begin position="561"/>
        <end position="571"/>
    </location>
</feature>
<dbReference type="FunCoup" id="H2L0L1">
    <property type="interactions" value="486"/>
</dbReference>
<feature type="compositionally biased region" description="Low complexity" evidence="1">
    <location>
        <begin position="499"/>
        <end position="514"/>
    </location>
</feature>
<dbReference type="WormBase" id="T10D4.6">
    <property type="protein sequence ID" value="CE45933"/>
    <property type="gene ID" value="WBGene00020408"/>
</dbReference>
<feature type="compositionally biased region" description="Basic and acidic residues" evidence="1">
    <location>
        <begin position="579"/>
        <end position="591"/>
    </location>
</feature>
<keyword evidence="3" id="KW-1185">Reference proteome</keyword>
<dbReference type="KEGG" id="cel:CELE_T10D4.6"/>
<gene>
    <name evidence="2" type="ORF">CELE_T10D4.6</name>
    <name evidence="2 4" type="ORF">T10D4.6</name>
</gene>
<dbReference type="AGR" id="WB:WBGene00020408"/>
<feature type="compositionally biased region" description="Polar residues" evidence="1">
    <location>
        <begin position="1"/>
        <end position="22"/>
    </location>
</feature>
<accession>H2L0L1</accession>
<dbReference type="InParanoid" id="H2L0L1"/>
<dbReference type="GeneID" id="173659"/>
<feature type="compositionally biased region" description="Low complexity" evidence="1">
    <location>
        <begin position="480"/>
        <end position="492"/>
    </location>
</feature>
<dbReference type="Bgee" id="WBGene00020408">
    <property type="expression patterns" value="Expressed in pharyngeal muscle cell (C elegans) and 4 other cell types or tissues"/>
</dbReference>
<dbReference type="AlphaFoldDB" id="H2L0L1"/>
<dbReference type="RefSeq" id="NP_001254060.1">
    <property type="nucleotide sequence ID" value="NM_001267131.1"/>
</dbReference>
<protein>
    <submittedName>
        <fullName evidence="2">SAM domain-containing protein</fullName>
    </submittedName>
</protein>
<dbReference type="GO" id="GO:0030833">
    <property type="term" value="P:regulation of actin filament polymerization"/>
    <property type="evidence" value="ECO:0000318"/>
    <property type="project" value="GO_Central"/>
</dbReference>